<name>A0A8J5MK78_HOMAM</name>
<feature type="compositionally biased region" description="Low complexity" evidence="1">
    <location>
        <begin position="171"/>
        <end position="196"/>
    </location>
</feature>
<dbReference type="Proteomes" id="UP000747542">
    <property type="component" value="Unassembled WGS sequence"/>
</dbReference>
<dbReference type="Pfam" id="PF14916">
    <property type="entry name" value="CCDC92"/>
    <property type="match status" value="1"/>
</dbReference>
<dbReference type="EMBL" id="JAHLQT010044137">
    <property type="protein sequence ID" value="KAG7154553.1"/>
    <property type="molecule type" value="Genomic_DNA"/>
</dbReference>
<feature type="region of interest" description="Disordered" evidence="1">
    <location>
        <begin position="133"/>
        <end position="205"/>
    </location>
</feature>
<evidence type="ECO:0000256" key="1">
    <source>
        <dbReference type="SAM" id="MobiDB-lite"/>
    </source>
</evidence>
<keyword evidence="4" id="KW-1185">Reference proteome</keyword>
<dbReference type="AlphaFoldDB" id="A0A8J5MK78"/>
<sequence>MTDKGVTIERSPSGLGMGVFSPHLGGGGGSTWEQQQSTIITKLAQTPSSTRINLPDNNFDKERRNRRTDEKNNVNRSCGCGGWARVVQLEHDLAELTVTHQNLLAGLHLQVDTLKQKNRDLTFQLLMGPTASQVKPEFPFSPESDEATSPKKNKLRGNTAATAAPKNDALTTTTTTIGTNTTSNTTASTTTNNDTTVKVPLSLQSPPGGLTNGDIVIRRSLKGRSGRGDPRLVRSLDLELLEEEAHHTRRLLEEERAKNKYLTTLIEDLKKYDTFCRLHLKRHLFTKWLQELY</sequence>
<gene>
    <name evidence="3" type="ORF">Hamer_G019971</name>
</gene>
<feature type="compositionally biased region" description="Basic and acidic residues" evidence="1">
    <location>
        <begin position="58"/>
        <end position="73"/>
    </location>
</feature>
<reference evidence="3" key="1">
    <citation type="journal article" date="2021" name="Sci. Adv.">
        <title>The American lobster genome reveals insights on longevity, neural, and immune adaptations.</title>
        <authorList>
            <person name="Polinski J.M."/>
            <person name="Zimin A.V."/>
            <person name="Clark K.F."/>
            <person name="Kohn A.B."/>
            <person name="Sadowski N."/>
            <person name="Timp W."/>
            <person name="Ptitsyn A."/>
            <person name="Khanna P."/>
            <person name="Romanova D.Y."/>
            <person name="Williams P."/>
            <person name="Greenwood S.J."/>
            <person name="Moroz L.L."/>
            <person name="Walt D.R."/>
            <person name="Bodnar A.G."/>
        </authorList>
    </citation>
    <scope>NUCLEOTIDE SEQUENCE</scope>
    <source>
        <strain evidence="3">GMGI-L3</strain>
    </source>
</reference>
<evidence type="ECO:0000313" key="4">
    <source>
        <dbReference type="Proteomes" id="UP000747542"/>
    </source>
</evidence>
<feature type="domain" description="CCDC92/74 N-terminal" evidence="2">
    <location>
        <begin position="84"/>
        <end position="135"/>
    </location>
</feature>
<comment type="caution">
    <text evidence="3">The sequence shown here is derived from an EMBL/GenBank/DDBJ whole genome shotgun (WGS) entry which is preliminary data.</text>
</comment>
<protein>
    <recommendedName>
        <fullName evidence="2">CCDC92/74 N-terminal domain-containing protein</fullName>
    </recommendedName>
</protein>
<dbReference type="InterPro" id="IPR039496">
    <property type="entry name" value="CCDC92/74_N"/>
</dbReference>
<feature type="region of interest" description="Disordered" evidence="1">
    <location>
        <begin position="55"/>
        <end position="74"/>
    </location>
</feature>
<evidence type="ECO:0000259" key="2">
    <source>
        <dbReference type="Pfam" id="PF14916"/>
    </source>
</evidence>
<evidence type="ECO:0000313" key="3">
    <source>
        <dbReference type="EMBL" id="KAG7154553.1"/>
    </source>
</evidence>
<proteinExistence type="predicted"/>
<organism evidence="3 4">
    <name type="scientific">Homarus americanus</name>
    <name type="common">American lobster</name>
    <dbReference type="NCBI Taxonomy" id="6706"/>
    <lineage>
        <taxon>Eukaryota</taxon>
        <taxon>Metazoa</taxon>
        <taxon>Ecdysozoa</taxon>
        <taxon>Arthropoda</taxon>
        <taxon>Crustacea</taxon>
        <taxon>Multicrustacea</taxon>
        <taxon>Malacostraca</taxon>
        <taxon>Eumalacostraca</taxon>
        <taxon>Eucarida</taxon>
        <taxon>Decapoda</taxon>
        <taxon>Pleocyemata</taxon>
        <taxon>Astacidea</taxon>
        <taxon>Nephropoidea</taxon>
        <taxon>Nephropidae</taxon>
        <taxon>Homarus</taxon>
    </lineage>
</organism>
<accession>A0A8J5MK78</accession>